<dbReference type="Proteomes" id="UP000243528">
    <property type="component" value="Unassembled WGS sequence"/>
</dbReference>
<organism evidence="3 4">
    <name type="scientific">Haloactinopolyspora alba</name>
    <dbReference type="NCBI Taxonomy" id="648780"/>
    <lineage>
        <taxon>Bacteria</taxon>
        <taxon>Bacillati</taxon>
        <taxon>Actinomycetota</taxon>
        <taxon>Actinomycetes</taxon>
        <taxon>Jiangellales</taxon>
        <taxon>Jiangellaceae</taxon>
        <taxon>Haloactinopolyspora</taxon>
    </lineage>
</organism>
<evidence type="ECO:0000313" key="3">
    <source>
        <dbReference type="EMBL" id="PSK96374.1"/>
    </source>
</evidence>
<feature type="compositionally biased region" description="Basic and acidic residues" evidence="1">
    <location>
        <begin position="69"/>
        <end position="83"/>
    </location>
</feature>
<name>A0A2P8DGL8_9ACTN</name>
<accession>A0A2P8DGL8</accession>
<feature type="compositionally biased region" description="Basic and acidic residues" evidence="1">
    <location>
        <begin position="97"/>
        <end position="115"/>
    </location>
</feature>
<feature type="transmembrane region" description="Helical" evidence="2">
    <location>
        <begin position="7"/>
        <end position="24"/>
    </location>
</feature>
<evidence type="ECO:0000256" key="2">
    <source>
        <dbReference type="SAM" id="Phobius"/>
    </source>
</evidence>
<proteinExistence type="predicted"/>
<feature type="region of interest" description="Disordered" evidence="1">
    <location>
        <begin position="69"/>
        <end position="115"/>
    </location>
</feature>
<reference evidence="3 4" key="1">
    <citation type="submission" date="2018-03" db="EMBL/GenBank/DDBJ databases">
        <title>Genomic Encyclopedia of Archaeal and Bacterial Type Strains, Phase II (KMG-II): from individual species to whole genera.</title>
        <authorList>
            <person name="Goeker M."/>
        </authorList>
    </citation>
    <scope>NUCLEOTIDE SEQUENCE [LARGE SCALE GENOMIC DNA]</scope>
    <source>
        <strain evidence="3 4">DSM 45211</strain>
    </source>
</reference>
<dbReference type="InterPro" id="IPR025323">
    <property type="entry name" value="DUF4229"/>
</dbReference>
<keyword evidence="4" id="KW-1185">Reference proteome</keyword>
<evidence type="ECO:0000256" key="1">
    <source>
        <dbReference type="SAM" id="MobiDB-lite"/>
    </source>
</evidence>
<dbReference type="EMBL" id="PYGE01000026">
    <property type="protein sequence ID" value="PSK96374.1"/>
    <property type="molecule type" value="Genomic_DNA"/>
</dbReference>
<protein>
    <submittedName>
        <fullName evidence="3">Uncharacterized protein DUF4229</fullName>
    </submittedName>
</protein>
<gene>
    <name evidence="3" type="ORF">CLV30_12633</name>
</gene>
<feature type="transmembrane region" description="Helical" evidence="2">
    <location>
        <begin position="30"/>
        <end position="47"/>
    </location>
</feature>
<evidence type="ECO:0000313" key="4">
    <source>
        <dbReference type="Proteomes" id="UP000243528"/>
    </source>
</evidence>
<comment type="caution">
    <text evidence="3">The sequence shown here is derived from an EMBL/GenBank/DDBJ whole genome shotgun (WGS) entry which is preliminary data.</text>
</comment>
<sequence>MAVLRYTALRLLVLGAVAALLWLLGLRGLGLVFVAVFVSGLLSIFVLNRSREQFSAALDRRLSTIKERAAAEDAWDDARRDQEAAGEQEAADEGEVAGEREVAGEPDERRRSAPE</sequence>
<keyword evidence="2" id="KW-1133">Transmembrane helix</keyword>
<dbReference type="Pfam" id="PF14012">
    <property type="entry name" value="DUF4229"/>
    <property type="match status" value="1"/>
</dbReference>
<keyword evidence="2" id="KW-0812">Transmembrane</keyword>
<feature type="compositionally biased region" description="Acidic residues" evidence="1">
    <location>
        <begin position="84"/>
        <end position="96"/>
    </location>
</feature>
<dbReference type="RefSeq" id="WP_106539662.1">
    <property type="nucleotide sequence ID" value="NZ_PYGE01000026.1"/>
</dbReference>
<keyword evidence="2" id="KW-0472">Membrane</keyword>
<dbReference type="AlphaFoldDB" id="A0A2P8DGL8"/>